<dbReference type="STRING" id="1434123.MSVAZ_1721"/>
<keyword evidence="3" id="KW-1185">Reference proteome</keyword>
<sequence>MNKYSEGATYHIFFSNPDINKETEVFLPLIKNSHGEIVSFFRFFDNCLLFVFPQIVEKSSFLEELLTNQLPTLWPNLFPFNSKFKWLEQEAYMLPNVEHLLEEKESLIKRFDAEIEQKEKEIEANYKKYECLHRLLTESGDELVKSVKAFLEWLGFKKIRIMDDASEGLLEEDLQVDTEDGLLVIEIKGIGGTSTDGQCSQIEKIKNRRMQERQNFDVFGLYIVNHQRYQPPLLRENPPFKREQIQDTESDKRGLLTTWQLFNLYFSIKNGCISKEEARKALLKYGLIEFSPQNCVSLDEPVKILHNGKVILLDLSPKMKTNDELIIKREHRYIKTQILGIQVNDKKVEFVESGPVGIELKVPVKKSDELFLKSNNSLDAS</sequence>
<gene>
    <name evidence="2" type="ORF">MSVAZ_1721</name>
</gene>
<protein>
    <submittedName>
        <fullName evidence="2">Uncharacterized protein</fullName>
    </submittedName>
</protein>
<keyword evidence="1" id="KW-0175">Coiled coil</keyword>
<organism evidence="2 3">
    <name type="scientific">Methanosarcina vacuolata Z-761</name>
    <dbReference type="NCBI Taxonomy" id="1434123"/>
    <lineage>
        <taxon>Archaea</taxon>
        <taxon>Methanobacteriati</taxon>
        <taxon>Methanobacteriota</taxon>
        <taxon>Stenosarchaea group</taxon>
        <taxon>Methanomicrobia</taxon>
        <taxon>Methanosarcinales</taxon>
        <taxon>Methanosarcinaceae</taxon>
        <taxon>Methanosarcina</taxon>
    </lineage>
</organism>
<feature type="coiled-coil region" evidence="1">
    <location>
        <begin position="97"/>
        <end position="128"/>
    </location>
</feature>
<proteinExistence type="predicted"/>
<dbReference type="PATRIC" id="fig|1434123.4.peg.2088"/>
<dbReference type="GeneID" id="24810166"/>
<dbReference type="HOGENOM" id="CLU_061325_0_0_2"/>
<dbReference type="RefSeq" id="WP_052727938.1">
    <property type="nucleotide sequence ID" value="NZ_CP009520.1"/>
</dbReference>
<reference evidence="2 3" key="1">
    <citation type="submission" date="2014-07" db="EMBL/GenBank/DDBJ databases">
        <title>Methanogenic archaea and the global carbon cycle.</title>
        <authorList>
            <person name="Henriksen J.R."/>
            <person name="Luke J."/>
            <person name="Reinhart S."/>
            <person name="Benedict M.N."/>
            <person name="Youngblut N.D."/>
            <person name="Metcalf M.E."/>
            <person name="Whitaker R.J."/>
            <person name="Metcalf W.W."/>
        </authorList>
    </citation>
    <scope>NUCLEOTIDE SEQUENCE [LARGE SCALE GENOMIC DNA]</scope>
    <source>
        <strain evidence="2 3">Z-761</strain>
    </source>
</reference>
<evidence type="ECO:0000313" key="2">
    <source>
        <dbReference type="EMBL" id="AKB43990.1"/>
    </source>
</evidence>
<dbReference type="Proteomes" id="UP000033096">
    <property type="component" value="Chromosome"/>
</dbReference>
<name>A0A0E3Q5R1_9EURY</name>
<evidence type="ECO:0000256" key="1">
    <source>
        <dbReference type="SAM" id="Coils"/>
    </source>
</evidence>
<accession>A0A0E3Q5R1</accession>
<dbReference type="EMBL" id="CP009520">
    <property type="protein sequence ID" value="AKB43990.1"/>
    <property type="molecule type" value="Genomic_DNA"/>
</dbReference>
<dbReference type="AlphaFoldDB" id="A0A0E3Q5R1"/>
<dbReference type="KEGG" id="mvc:MSVAZ_1721"/>
<evidence type="ECO:0000313" key="3">
    <source>
        <dbReference type="Proteomes" id="UP000033096"/>
    </source>
</evidence>